<keyword evidence="6 8" id="KW-1133">Transmembrane helix</keyword>
<feature type="transmembrane region" description="Helical" evidence="8">
    <location>
        <begin position="103"/>
        <end position="127"/>
    </location>
</feature>
<keyword evidence="7 8" id="KW-0472">Membrane</keyword>
<dbReference type="AlphaFoldDB" id="A0A1F4VCR1"/>
<evidence type="ECO:0000256" key="4">
    <source>
        <dbReference type="ARBA" id="ARBA00022679"/>
    </source>
</evidence>
<evidence type="ECO:0000256" key="8">
    <source>
        <dbReference type="SAM" id="Phobius"/>
    </source>
</evidence>
<name>A0A1F4VCR1_UNCKA</name>
<feature type="transmembrane region" description="Helical" evidence="8">
    <location>
        <begin position="351"/>
        <end position="371"/>
    </location>
</feature>
<keyword evidence="3" id="KW-0328">Glycosyltransferase</keyword>
<dbReference type="GO" id="GO:0016763">
    <property type="term" value="F:pentosyltransferase activity"/>
    <property type="evidence" value="ECO:0007669"/>
    <property type="project" value="TreeGrafter"/>
</dbReference>
<dbReference type="Proteomes" id="UP000176504">
    <property type="component" value="Unassembled WGS sequence"/>
</dbReference>
<protein>
    <submittedName>
        <fullName evidence="9">Uncharacterized protein</fullName>
    </submittedName>
</protein>
<comment type="subcellular location">
    <subcellularLocation>
        <location evidence="1">Cell membrane</location>
        <topology evidence="1">Multi-pass membrane protein</topology>
    </subcellularLocation>
</comment>
<evidence type="ECO:0000256" key="5">
    <source>
        <dbReference type="ARBA" id="ARBA00022692"/>
    </source>
</evidence>
<evidence type="ECO:0000256" key="6">
    <source>
        <dbReference type="ARBA" id="ARBA00022989"/>
    </source>
</evidence>
<keyword evidence="4" id="KW-0808">Transferase</keyword>
<organism evidence="9 10">
    <name type="scientific">candidate division WWE3 bacterium RIFCSPLOWO2_01_FULL_41_18</name>
    <dbReference type="NCBI Taxonomy" id="1802625"/>
    <lineage>
        <taxon>Bacteria</taxon>
        <taxon>Katanobacteria</taxon>
    </lineage>
</organism>
<feature type="transmembrane region" description="Helical" evidence="8">
    <location>
        <begin position="283"/>
        <end position="308"/>
    </location>
</feature>
<feature type="transmembrane region" description="Helical" evidence="8">
    <location>
        <begin position="320"/>
        <end position="339"/>
    </location>
</feature>
<feature type="transmembrane region" description="Helical" evidence="8">
    <location>
        <begin position="12"/>
        <end position="31"/>
    </location>
</feature>
<feature type="transmembrane region" description="Helical" evidence="8">
    <location>
        <begin position="64"/>
        <end position="82"/>
    </location>
</feature>
<gene>
    <name evidence="9" type="ORF">A3A78_03320</name>
</gene>
<evidence type="ECO:0000313" key="9">
    <source>
        <dbReference type="EMBL" id="OGC54985.1"/>
    </source>
</evidence>
<reference evidence="9 10" key="1">
    <citation type="journal article" date="2016" name="Nat. Commun.">
        <title>Thousands of microbial genomes shed light on interconnected biogeochemical processes in an aquifer system.</title>
        <authorList>
            <person name="Anantharaman K."/>
            <person name="Brown C.T."/>
            <person name="Hug L.A."/>
            <person name="Sharon I."/>
            <person name="Castelle C.J."/>
            <person name="Probst A.J."/>
            <person name="Thomas B.C."/>
            <person name="Singh A."/>
            <person name="Wilkins M.J."/>
            <person name="Karaoz U."/>
            <person name="Brodie E.L."/>
            <person name="Williams K.H."/>
            <person name="Hubbard S.S."/>
            <person name="Banfield J.F."/>
        </authorList>
    </citation>
    <scope>NUCLEOTIDE SEQUENCE [LARGE SCALE GENOMIC DNA]</scope>
</reference>
<proteinExistence type="predicted"/>
<dbReference type="EMBL" id="MEVI01000003">
    <property type="protein sequence ID" value="OGC54985.1"/>
    <property type="molecule type" value="Genomic_DNA"/>
</dbReference>
<dbReference type="InterPro" id="IPR050297">
    <property type="entry name" value="LipidA_mod_glycosyltrf_83"/>
</dbReference>
<evidence type="ECO:0000256" key="2">
    <source>
        <dbReference type="ARBA" id="ARBA00022475"/>
    </source>
</evidence>
<sequence length="514" mass="59875">MGFFMLLKNKVFIYSIVFAFVYFITHVPRLGNDEMNPDALNWHFRSEQYIDAIKSRDFRRTYQHYHPGVTLMLITGAPVEILKRLSNPRVGYDRFSYEAFHFVAKYTLNVSLLILTLILVFLLSKIFTLETSFLAGFFLTVEPFFLGNARLLHMDALLSLLLINGLVSYYLWYKKNSYGWLILSSLFIGFSFWTKNISILAIFFLTSFSFLLYIFKKITLKKFLIVLFSYVFFFFFSGYLILPALWDDPVRVFKKIYSGSKLVVEKGHEEKFFGVVTENPGPFYYPIVFLYKLSPLLLLSSLGILVYLFRAVILKKKPPLLLAPGILYFLSLFFLFYFLAVEIADKKIDRYLLPLYPIIIISVSYFLISFFSNVKRKPVKTALTLLLVVINIIPLVQYFPYYFVYNSPLFGGPRVADRVIGQKSFGIGIFEVRDFIRKNYGFVRVGFVDRKAMSTIYPNSMVFDARVYGAHNYDILVLDSDEIAPDKTKGKFVYDKTIKIAGINFWNFYVKKGE</sequence>
<keyword evidence="5 8" id="KW-0812">Transmembrane</keyword>
<dbReference type="PANTHER" id="PTHR33908:SF11">
    <property type="entry name" value="MEMBRANE PROTEIN"/>
    <property type="match status" value="1"/>
</dbReference>
<dbReference type="PANTHER" id="PTHR33908">
    <property type="entry name" value="MANNOSYLTRANSFERASE YKCB-RELATED"/>
    <property type="match status" value="1"/>
</dbReference>
<dbReference type="GO" id="GO:0005886">
    <property type="term" value="C:plasma membrane"/>
    <property type="evidence" value="ECO:0007669"/>
    <property type="project" value="UniProtKB-SubCell"/>
</dbReference>
<evidence type="ECO:0000256" key="1">
    <source>
        <dbReference type="ARBA" id="ARBA00004651"/>
    </source>
</evidence>
<accession>A0A1F4VCR1</accession>
<dbReference type="GO" id="GO:0009103">
    <property type="term" value="P:lipopolysaccharide biosynthetic process"/>
    <property type="evidence" value="ECO:0007669"/>
    <property type="project" value="UniProtKB-ARBA"/>
</dbReference>
<evidence type="ECO:0000256" key="7">
    <source>
        <dbReference type="ARBA" id="ARBA00023136"/>
    </source>
</evidence>
<feature type="transmembrane region" description="Helical" evidence="8">
    <location>
        <begin position="227"/>
        <end position="246"/>
    </location>
</feature>
<evidence type="ECO:0000313" key="10">
    <source>
        <dbReference type="Proteomes" id="UP000176504"/>
    </source>
</evidence>
<comment type="caution">
    <text evidence="9">The sequence shown here is derived from an EMBL/GenBank/DDBJ whole genome shotgun (WGS) entry which is preliminary data.</text>
</comment>
<keyword evidence="2" id="KW-1003">Cell membrane</keyword>
<evidence type="ECO:0000256" key="3">
    <source>
        <dbReference type="ARBA" id="ARBA00022676"/>
    </source>
</evidence>
<feature type="transmembrane region" description="Helical" evidence="8">
    <location>
        <begin position="383"/>
        <end position="404"/>
    </location>
</feature>
<feature type="transmembrane region" description="Helical" evidence="8">
    <location>
        <begin position="193"/>
        <end position="215"/>
    </location>
</feature>
<feature type="transmembrane region" description="Helical" evidence="8">
    <location>
        <begin position="156"/>
        <end position="173"/>
    </location>
</feature>